<accession>A0A1V5SP52</accession>
<dbReference type="GO" id="GO:1990351">
    <property type="term" value="C:transporter complex"/>
    <property type="evidence" value="ECO:0007669"/>
    <property type="project" value="TreeGrafter"/>
</dbReference>
<protein>
    <submittedName>
        <fullName evidence="2">LPS-assembly protein LptD</fullName>
    </submittedName>
</protein>
<gene>
    <name evidence="2" type="primary">lptD_1</name>
    <name evidence="2" type="ORF">BWY41_01561</name>
</gene>
<keyword evidence="1" id="KW-0732">Signal</keyword>
<dbReference type="PANTHER" id="PTHR30189:SF1">
    <property type="entry name" value="LPS-ASSEMBLY PROTEIN LPTD"/>
    <property type="match status" value="1"/>
</dbReference>
<name>A0A1V5SP52_9BACT</name>
<proteinExistence type="predicted"/>
<organism evidence="2">
    <name type="scientific">Candidatus Atribacter allofermentans</name>
    <dbReference type="NCBI Taxonomy" id="1852833"/>
    <lineage>
        <taxon>Bacteria</taxon>
        <taxon>Pseudomonadati</taxon>
        <taxon>Atribacterota</taxon>
        <taxon>Atribacteria</taxon>
        <taxon>Atribacterales</taxon>
        <taxon>Atribacteraceae</taxon>
        <taxon>Atribacter</taxon>
    </lineage>
</organism>
<sequence length="661" mass="76882">MRRLVLVFFLLICLPFSVNAEEKSIELTGERLTYHGDGEEIIAINGKLIYQDVVLEGQKIHIFLQKKQLEAFGDVVVTENKEQFHASQANFNWDTDSWEFFDASSEFTGRSIVGKVFFRGKNLTREPDLTTVDESFMTSCDLEKPHYHIDAQKIEIIPDKRVILHGISYWDFGFKIFTLPYYVIFLDRKEQLPFIPIIGQSSSYGFYVNLFFNYFVNYDSYGTVYLDWYQKDGWGIGVRHYIEHQDPYEKGQLYLYYRDPSESQSTLKANLQYQKKLDQYTDLTFNTDYNLLLDDQKDTISSQLAILHKKGRSTTRLNLTYNSNASNENSNLASYLNYTYDFGDKLIGTLILDYKRLSQWGNYIDEDLKYQASFQKSSGSMVYALRYDGHADPEGDLFTGDPGRYFFKIPEFEVAGSRTRIGKSDFYYKTSFVGGHYFEEETNVRDERYRFQLQLDGTNQIGENTTLKPSINFIQDFYGNGFARYIWEGNISLTQLVSDQGKVSLNYNRSGYDGATPFKTDYTTRETNYASLSASYKSNYWEIGIEAGYDFMNQDFTDTIFSLKYHENDEHSIALKGSYDFDTGDWLGLAVDTTWRINKDWRLSVDGTWNLTNGNLQGLEVGVTRDLHCREITFFYDKPRDTFWLEYTIKAFPSQKVTLGG</sequence>
<evidence type="ECO:0000313" key="2">
    <source>
        <dbReference type="EMBL" id="OQA56013.1"/>
    </source>
</evidence>
<feature type="chain" id="PRO_5012912266" evidence="1">
    <location>
        <begin position="21"/>
        <end position="661"/>
    </location>
</feature>
<dbReference type="Proteomes" id="UP000485569">
    <property type="component" value="Unassembled WGS sequence"/>
</dbReference>
<dbReference type="AlphaFoldDB" id="A0A1V5SP52"/>
<dbReference type="EMBL" id="MWBQ01000131">
    <property type="protein sequence ID" value="OQA56013.1"/>
    <property type="molecule type" value="Genomic_DNA"/>
</dbReference>
<dbReference type="PANTHER" id="PTHR30189">
    <property type="entry name" value="LPS-ASSEMBLY PROTEIN"/>
    <property type="match status" value="1"/>
</dbReference>
<evidence type="ECO:0000256" key="1">
    <source>
        <dbReference type="SAM" id="SignalP"/>
    </source>
</evidence>
<comment type="caution">
    <text evidence="2">The sequence shown here is derived from an EMBL/GenBank/DDBJ whole genome shotgun (WGS) entry which is preliminary data.</text>
</comment>
<reference evidence="2" key="1">
    <citation type="submission" date="2017-02" db="EMBL/GenBank/DDBJ databases">
        <title>Delving into the versatile metabolic prowess of the omnipresent phylum Bacteroidetes.</title>
        <authorList>
            <person name="Nobu M.K."/>
            <person name="Mei R."/>
            <person name="Narihiro T."/>
            <person name="Kuroda K."/>
            <person name="Liu W.-T."/>
        </authorList>
    </citation>
    <scope>NUCLEOTIDE SEQUENCE</scope>
    <source>
        <strain evidence="2">ADurb.Bin276</strain>
    </source>
</reference>
<dbReference type="GO" id="GO:0009279">
    <property type="term" value="C:cell outer membrane"/>
    <property type="evidence" value="ECO:0007669"/>
    <property type="project" value="TreeGrafter"/>
</dbReference>
<feature type="signal peptide" evidence="1">
    <location>
        <begin position="1"/>
        <end position="20"/>
    </location>
</feature>
<dbReference type="InterPro" id="IPR050218">
    <property type="entry name" value="LptD"/>
</dbReference>